<accession>A0ABT2WXA3</accession>
<dbReference type="Proteomes" id="UP001321014">
    <property type="component" value="Unassembled WGS sequence"/>
</dbReference>
<proteinExistence type="predicted"/>
<name>A0ABT2WXA3_9RHOB</name>
<sequence>MSLADFRDAPWGKSHAAYGKGALAMSPAPEYATSEVVLSSLYRVIGLPGVSERSVPPQGTRLQAQIRKAREKASKPSSGTLDPDAFDTLLNAVLESPKRSNQSSKRFLQVTPLVPQLALFSGSPRLAGNPWTPGTLVRRMIWLGSPNRSAAEETWKYLFEALAVCDDDDIFARFLQSEVEAWLPEPNWEFVPAPPEAMPDCPDVGGGAFPARQFVQDLNSVIAAKDLLTRRQWTSLLEAVLRLGTVAHVVWLCEVHSRVWTCLSEALNGTGPRSAADARARMYPDRFSFLPLSNKPLPGIRDSISRYLTARLGINATLWALEEAGAAPANVLGSANGLVEVCDQVRSFCTGARSSEIRDTVDDLVDRETRTLLCRKGIGSNINEFVTYSLQQRQTANPRLRGYDQGYLLRKQGPHTNSPWVVSPGPVAIIALVHCSLAGVAGPRSVHRLAQHLAQYGVAMDHRDIPQNELGHQLRMLGLVLDSPDAESGMLLVPPFRPNTNKGVTE</sequence>
<protein>
    <submittedName>
        <fullName evidence="1">Uncharacterized protein</fullName>
    </submittedName>
</protein>
<reference evidence="1 2" key="1">
    <citation type="submission" date="2022-10" db="EMBL/GenBank/DDBJ databases">
        <title>Ruegeria sp. nov., isolated from ocean surface water.</title>
        <authorList>
            <person name="He W."/>
            <person name="Wang L."/>
            <person name="Zhang D.-F."/>
        </authorList>
    </citation>
    <scope>NUCLEOTIDE SEQUENCE [LARGE SCALE GENOMIC DNA]</scope>
    <source>
        <strain evidence="1 2">WL0004</strain>
    </source>
</reference>
<dbReference type="EMBL" id="JAOVQN010000045">
    <property type="protein sequence ID" value="MCU9840539.1"/>
    <property type="molecule type" value="Genomic_DNA"/>
</dbReference>
<organism evidence="1 2">
    <name type="scientific">Ruegeria marisflavi</name>
    <dbReference type="NCBI Taxonomy" id="2984152"/>
    <lineage>
        <taxon>Bacteria</taxon>
        <taxon>Pseudomonadati</taxon>
        <taxon>Pseudomonadota</taxon>
        <taxon>Alphaproteobacteria</taxon>
        <taxon>Rhodobacterales</taxon>
        <taxon>Roseobacteraceae</taxon>
        <taxon>Ruegeria</taxon>
    </lineage>
</organism>
<evidence type="ECO:0000313" key="2">
    <source>
        <dbReference type="Proteomes" id="UP001321014"/>
    </source>
</evidence>
<dbReference type="RefSeq" id="WP_263390398.1">
    <property type="nucleotide sequence ID" value="NZ_JAOVQN010000045.1"/>
</dbReference>
<gene>
    <name evidence="1" type="ORF">OEZ49_22590</name>
</gene>
<keyword evidence="2" id="KW-1185">Reference proteome</keyword>
<evidence type="ECO:0000313" key="1">
    <source>
        <dbReference type="EMBL" id="MCU9840539.1"/>
    </source>
</evidence>
<comment type="caution">
    <text evidence="1">The sequence shown here is derived from an EMBL/GenBank/DDBJ whole genome shotgun (WGS) entry which is preliminary data.</text>
</comment>